<evidence type="ECO:0000313" key="10">
    <source>
        <dbReference type="EMBL" id="GGL74823.1"/>
    </source>
</evidence>
<dbReference type="Proteomes" id="UP000613840">
    <property type="component" value="Unassembled WGS sequence"/>
</dbReference>
<feature type="transmembrane region" description="Helical" evidence="8">
    <location>
        <begin position="370"/>
        <end position="389"/>
    </location>
</feature>
<dbReference type="EMBL" id="BMMZ01000010">
    <property type="protein sequence ID" value="GGL74823.1"/>
    <property type="molecule type" value="Genomic_DNA"/>
</dbReference>
<reference evidence="10" key="1">
    <citation type="journal article" date="2014" name="Int. J. Syst. Evol. Microbiol.">
        <title>Complete genome sequence of Corynebacterium casei LMG S-19264T (=DSM 44701T), isolated from a smear-ripened cheese.</title>
        <authorList>
            <consortium name="US DOE Joint Genome Institute (JGI-PGF)"/>
            <person name="Walter F."/>
            <person name="Albersmeier A."/>
            <person name="Kalinowski J."/>
            <person name="Ruckert C."/>
        </authorList>
    </citation>
    <scope>NUCLEOTIDE SEQUENCE</scope>
    <source>
        <strain evidence="10">CGMCC 4.7306</strain>
    </source>
</reference>
<name>A0A917W7Z3_9ACTN</name>
<dbReference type="InterPro" id="IPR004638">
    <property type="entry name" value="EmrB-like"/>
</dbReference>
<reference evidence="10" key="2">
    <citation type="submission" date="2020-09" db="EMBL/GenBank/DDBJ databases">
        <authorList>
            <person name="Sun Q."/>
            <person name="Zhou Y."/>
        </authorList>
    </citation>
    <scope>NUCLEOTIDE SEQUENCE</scope>
    <source>
        <strain evidence="10">CGMCC 4.7306</strain>
    </source>
</reference>
<dbReference type="Gene3D" id="1.20.1720.10">
    <property type="entry name" value="Multidrug resistance protein D"/>
    <property type="match status" value="1"/>
</dbReference>
<dbReference type="SUPFAM" id="SSF103473">
    <property type="entry name" value="MFS general substrate transporter"/>
    <property type="match status" value="1"/>
</dbReference>
<evidence type="ECO:0000256" key="1">
    <source>
        <dbReference type="ARBA" id="ARBA00004651"/>
    </source>
</evidence>
<comment type="subcellular location">
    <subcellularLocation>
        <location evidence="1">Cell membrane</location>
        <topology evidence="1">Multi-pass membrane protein</topology>
    </subcellularLocation>
</comment>
<feature type="transmembrane region" description="Helical" evidence="8">
    <location>
        <begin position="21"/>
        <end position="40"/>
    </location>
</feature>
<dbReference type="Pfam" id="PF07690">
    <property type="entry name" value="MFS_1"/>
    <property type="match status" value="1"/>
</dbReference>
<evidence type="ECO:0000256" key="2">
    <source>
        <dbReference type="ARBA" id="ARBA00008537"/>
    </source>
</evidence>
<dbReference type="PRINTS" id="PR01036">
    <property type="entry name" value="TCRTETB"/>
</dbReference>
<dbReference type="PANTHER" id="PTHR42718:SF9">
    <property type="entry name" value="MAJOR FACILITATOR SUPERFAMILY MULTIDRUG TRANSPORTER MFSC"/>
    <property type="match status" value="1"/>
</dbReference>
<keyword evidence="4" id="KW-1003">Cell membrane</keyword>
<evidence type="ECO:0000256" key="6">
    <source>
        <dbReference type="ARBA" id="ARBA00022989"/>
    </source>
</evidence>
<feature type="transmembrane region" description="Helical" evidence="8">
    <location>
        <begin position="345"/>
        <end position="364"/>
    </location>
</feature>
<feature type="transmembrane region" description="Helical" evidence="8">
    <location>
        <begin position="60"/>
        <end position="80"/>
    </location>
</feature>
<feature type="transmembrane region" description="Helical" evidence="8">
    <location>
        <begin position="238"/>
        <end position="256"/>
    </location>
</feature>
<evidence type="ECO:0000256" key="7">
    <source>
        <dbReference type="ARBA" id="ARBA00023136"/>
    </source>
</evidence>
<protein>
    <submittedName>
        <fullName evidence="10">MFS transporter</fullName>
    </submittedName>
</protein>
<dbReference type="GO" id="GO:0005886">
    <property type="term" value="C:plasma membrane"/>
    <property type="evidence" value="ECO:0007669"/>
    <property type="project" value="UniProtKB-SubCell"/>
</dbReference>
<sequence>MTHPQTLSLPANGPMSARDRTVIGILLIAAFVVIFNETVMSVALPRLMTDLHISAGTGQWLTTAFMLTMAVLIPTTGFVLQRLTTRTVFILAMSLFSTGTLLAGVSNGFPMLLAARIVQASGTSVMIPLLMTTVLNLVPPNRRGSFMGTVSIVIAVAPAIGPTISGLILQYLSWRFMFFIVLPIALIALVIGAIGLVNVGEENHHRIDLLSVALTIPAFGLFVYGLNQFGQAGTGHVPVVGIVSLAIGIVFLLVFAGRQQRLQHSGNPLLDLRVFGYQAFRKSLIITLLAMVALFGMILVLPLYLQEVRGLNTLSTGLLLLPGGVLMAILSPITGRLYDRYGPRGLMLTGTGLLAVMLVTMTFTTVQSPVWLLAIQYAIMIGAGMGLLMTPAMTNGLNPLPPHLYSHGSATLMTLQQVAGAAGTALLIALLALRAGALGRSGVPALQAQLGGFHLAFLAAAIAAAGAFVLSLFVTRAVPAQPEPVAGAAEIGREPVPVPEG</sequence>
<evidence type="ECO:0000256" key="4">
    <source>
        <dbReference type="ARBA" id="ARBA00022475"/>
    </source>
</evidence>
<feature type="transmembrane region" description="Helical" evidence="8">
    <location>
        <begin position="209"/>
        <end position="226"/>
    </location>
</feature>
<feature type="transmembrane region" description="Helical" evidence="8">
    <location>
        <begin position="410"/>
        <end position="433"/>
    </location>
</feature>
<dbReference type="PANTHER" id="PTHR42718">
    <property type="entry name" value="MAJOR FACILITATOR SUPERFAMILY MULTIDRUG TRANSPORTER MFSC"/>
    <property type="match status" value="1"/>
</dbReference>
<feature type="transmembrane region" description="Helical" evidence="8">
    <location>
        <begin position="311"/>
        <end position="333"/>
    </location>
</feature>
<dbReference type="NCBIfam" id="TIGR00711">
    <property type="entry name" value="efflux_EmrB"/>
    <property type="match status" value="1"/>
</dbReference>
<evidence type="ECO:0000313" key="11">
    <source>
        <dbReference type="Proteomes" id="UP000613840"/>
    </source>
</evidence>
<feature type="transmembrane region" description="Helical" evidence="8">
    <location>
        <begin position="176"/>
        <end position="197"/>
    </location>
</feature>
<keyword evidence="7 8" id="KW-0472">Membrane</keyword>
<feature type="domain" description="Major facilitator superfamily (MFS) profile" evidence="9">
    <location>
        <begin position="22"/>
        <end position="479"/>
    </location>
</feature>
<organism evidence="10 11">
    <name type="scientific">Microlunatus endophyticus</name>
    <dbReference type="NCBI Taxonomy" id="1716077"/>
    <lineage>
        <taxon>Bacteria</taxon>
        <taxon>Bacillati</taxon>
        <taxon>Actinomycetota</taxon>
        <taxon>Actinomycetes</taxon>
        <taxon>Propionibacteriales</taxon>
        <taxon>Propionibacteriaceae</taxon>
        <taxon>Microlunatus</taxon>
    </lineage>
</organism>
<accession>A0A917W7Z3</accession>
<feature type="transmembrane region" description="Helical" evidence="8">
    <location>
        <begin position="117"/>
        <end position="138"/>
    </location>
</feature>
<feature type="transmembrane region" description="Helical" evidence="8">
    <location>
        <begin position="87"/>
        <end position="105"/>
    </location>
</feature>
<evidence type="ECO:0000256" key="3">
    <source>
        <dbReference type="ARBA" id="ARBA00022448"/>
    </source>
</evidence>
<evidence type="ECO:0000256" key="5">
    <source>
        <dbReference type="ARBA" id="ARBA00022692"/>
    </source>
</evidence>
<dbReference type="InterPro" id="IPR011701">
    <property type="entry name" value="MFS"/>
</dbReference>
<comment type="caution">
    <text evidence="10">The sequence shown here is derived from an EMBL/GenBank/DDBJ whole genome shotgun (WGS) entry which is preliminary data.</text>
</comment>
<dbReference type="Gene3D" id="1.20.1250.20">
    <property type="entry name" value="MFS general substrate transporter like domains"/>
    <property type="match status" value="1"/>
</dbReference>
<dbReference type="InterPro" id="IPR036259">
    <property type="entry name" value="MFS_trans_sf"/>
</dbReference>
<evidence type="ECO:0000256" key="8">
    <source>
        <dbReference type="SAM" id="Phobius"/>
    </source>
</evidence>
<feature type="transmembrane region" description="Helical" evidence="8">
    <location>
        <begin position="453"/>
        <end position="474"/>
    </location>
</feature>
<evidence type="ECO:0000259" key="9">
    <source>
        <dbReference type="PROSITE" id="PS50850"/>
    </source>
</evidence>
<dbReference type="RefSeq" id="WP_229670272.1">
    <property type="nucleotide sequence ID" value="NZ_BMMZ01000010.1"/>
</dbReference>
<dbReference type="AlphaFoldDB" id="A0A917W7Z3"/>
<feature type="transmembrane region" description="Helical" evidence="8">
    <location>
        <begin position="283"/>
        <end position="305"/>
    </location>
</feature>
<dbReference type="PROSITE" id="PS50850">
    <property type="entry name" value="MFS"/>
    <property type="match status" value="1"/>
</dbReference>
<keyword evidence="5 8" id="KW-0812">Transmembrane</keyword>
<comment type="similarity">
    <text evidence="2">Belongs to the major facilitator superfamily. EmrB family.</text>
</comment>
<gene>
    <name evidence="10" type="ORF">GCM10011575_36300</name>
</gene>
<keyword evidence="6 8" id="KW-1133">Transmembrane helix</keyword>
<feature type="transmembrane region" description="Helical" evidence="8">
    <location>
        <begin position="150"/>
        <end position="170"/>
    </location>
</feature>
<keyword evidence="3" id="KW-0813">Transport</keyword>
<dbReference type="GO" id="GO:0022857">
    <property type="term" value="F:transmembrane transporter activity"/>
    <property type="evidence" value="ECO:0007669"/>
    <property type="project" value="InterPro"/>
</dbReference>
<dbReference type="InterPro" id="IPR020846">
    <property type="entry name" value="MFS_dom"/>
</dbReference>
<proteinExistence type="inferred from homology"/>
<keyword evidence="11" id="KW-1185">Reference proteome</keyword>